<dbReference type="SUPFAM" id="SSF53756">
    <property type="entry name" value="UDP-Glycosyltransferase/glycogen phosphorylase"/>
    <property type="match status" value="1"/>
</dbReference>
<gene>
    <name evidence="9" type="ORF">NQ318_017346</name>
</gene>
<reference evidence="9" key="1">
    <citation type="journal article" date="2023" name="Insect Mol. Biol.">
        <title>Genome sequencing provides insights into the evolution of gene families encoding plant cell wall-degrading enzymes in longhorned beetles.</title>
        <authorList>
            <person name="Shin N.R."/>
            <person name="Okamura Y."/>
            <person name="Kirsch R."/>
            <person name="Pauchet Y."/>
        </authorList>
    </citation>
    <scope>NUCLEOTIDE SEQUENCE</scope>
    <source>
        <strain evidence="9">AMC_N1</strain>
    </source>
</reference>
<keyword evidence="5" id="KW-0812">Transmembrane</keyword>
<dbReference type="PANTHER" id="PTHR13036">
    <property type="entry name" value="BETA1,4 MANNOSYLTRANSFERASE"/>
    <property type="match status" value="1"/>
</dbReference>
<comment type="subcellular location">
    <subcellularLocation>
        <location evidence="1">Endoplasmic reticulum membrane</location>
        <topology evidence="1">Single-pass membrane protein</topology>
    </subcellularLocation>
</comment>
<keyword evidence="8" id="KW-0472">Membrane</keyword>
<evidence type="ECO:0000313" key="9">
    <source>
        <dbReference type="EMBL" id="KAJ8935608.1"/>
    </source>
</evidence>
<keyword evidence="4" id="KW-0808">Transferase</keyword>
<evidence type="ECO:0000256" key="5">
    <source>
        <dbReference type="ARBA" id="ARBA00022692"/>
    </source>
</evidence>
<name>A0AAV8X9H5_9CUCU</name>
<keyword evidence="6" id="KW-0256">Endoplasmic reticulum</keyword>
<dbReference type="GO" id="GO:0000030">
    <property type="term" value="F:mannosyltransferase activity"/>
    <property type="evidence" value="ECO:0007669"/>
    <property type="project" value="InterPro"/>
</dbReference>
<organism evidence="9 10">
    <name type="scientific">Aromia moschata</name>
    <dbReference type="NCBI Taxonomy" id="1265417"/>
    <lineage>
        <taxon>Eukaryota</taxon>
        <taxon>Metazoa</taxon>
        <taxon>Ecdysozoa</taxon>
        <taxon>Arthropoda</taxon>
        <taxon>Hexapoda</taxon>
        <taxon>Insecta</taxon>
        <taxon>Pterygota</taxon>
        <taxon>Neoptera</taxon>
        <taxon>Endopterygota</taxon>
        <taxon>Coleoptera</taxon>
        <taxon>Polyphaga</taxon>
        <taxon>Cucujiformia</taxon>
        <taxon>Chrysomeloidea</taxon>
        <taxon>Cerambycidae</taxon>
        <taxon>Cerambycinae</taxon>
        <taxon>Callichromatini</taxon>
        <taxon>Aromia</taxon>
    </lineage>
</organism>
<protein>
    <recommendedName>
        <fullName evidence="11">Chitobiosyldiphosphodolichol beta-mannosyltransferase</fullName>
    </recommendedName>
</protein>
<dbReference type="Gene3D" id="3.40.50.2000">
    <property type="entry name" value="Glycogen Phosphorylase B"/>
    <property type="match status" value="1"/>
</dbReference>
<accession>A0AAV8X9H5</accession>
<dbReference type="Proteomes" id="UP001162162">
    <property type="component" value="Unassembled WGS sequence"/>
</dbReference>
<dbReference type="InterPro" id="IPR026051">
    <property type="entry name" value="ALG1-like"/>
</dbReference>
<evidence type="ECO:0000313" key="10">
    <source>
        <dbReference type="Proteomes" id="UP001162162"/>
    </source>
</evidence>
<dbReference type="GO" id="GO:0005789">
    <property type="term" value="C:endoplasmic reticulum membrane"/>
    <property type="evidence" value="ECO:0007669"/>
    <property type="project" value="UniProtKB-SubCell"/>
</dbReference>
<evidence type="ECO:0000256" key="8">
    <source>
        <dbReference type="ARBA" id="ARBA00023136"/>
    </source>
</evidence>
<evidence type="ECO:0000256" key="2">
    <source>
        <dbReference type="ARBA" id="ARBA00004922"/>
    </source>
</evidence>
<dbReference type="AlphaFoldDB" id="A0AAV8X9H5"/>
<proteinExistence type="predicted"/>
<evidence type="ECO:0008006" key="11">
    <source>
        <dbReference type="Google" id="ProtNLM"/>
    </source>
</evidence>
<evidence type="ECO:0000256" key="3">
    <source>
        <dbReference type="ARBA" id="ARBA00022676"/>
    </source>
</evidence>
<keyword evidence="3" id="KW-0328">Glycosyltransferase</keyword>
<dbReference type="EMBL" id="JAPWTK010000860">
    <property type="protein sequence ID" value="KAJ8935608.1"/>
    <property type="molecule type" value="Genomic_DNA"/>
</dbReference>
<keyword evidence="10" id="KW-1185">Reference proteome</keyword>
<dbReference type="PANTHER" id="PTHR13036:SF0">
    <property type="entry name" value="CHITOBIOSYLDIPHOSPHODOLICHOL BETA-MANNOSYLTRANSFERASE"/>
    <property type="match status" value="1"/>
</dbReference>
<comment type="caution">
    <text evidence="9">The sequence shown here is derived from an EMBL/GenBank/DDBJ whole genome shotgun (WGS) entry which is preliminary data.</text>
</comment>
<evidence type="ECO:0000256" key="6">
    <source>
        <dbReference type="ARBA" id="ARBA00022824"/>
    </source>
</evidence>
<evidence type="ECO:0000256" key="4">
    <source>
        <dbReference type="ARBA" id="ARBA00022679"/>
    </source>
</evidence>
<keyword evidence="7" id="KW-1133">Transmembrane helix</keyword>
<comment type="pathway">
    <text evidence="2">Protein modification; protein glycosylation.</text>
</comment>
<evidence type="ECO:0000256" key="7">
    <source>
        <dbReference type="ARBA" id="ARBA00022989"/>
    </source>
</evidence>
<evidence type="ECO:0000256" key="1">
    <source>
        <dbReference type="ARBA" id="ARBA00004389"/>
    </source>
</evidence>
<sequence length="195" mass="22037">MLCDDGSSKFIEKVGNEYRLKPNRPVSSTSWTEDEDFSVLFSALEDYENHILNGNERKLTNLICVITGKGPLKQYYCKKIAEQNWKHILVITPWLESKQYPFILASADLGVSLHTSSSGLDLPMKVVDMFGCGLPVCAYNFRWIILILISHLSVTKHYIAALSLYDLAFSDHQETPPNSPAFLVIRHYPGLERAG</sequence>